<dbReference type="InterPro" id="IPR001623">
    <property type="entry name" value="DnaJ_domain"/>
</dbReference>
<organism evidence="4 5">
    <name type="scientific">Polysphondylium violaceum</name>
    <dbReference type="NCBI Taxonomy" id="133409"/>
    <lineage>
        <taxon>Eukaryota</taxon>
        <taxon>Amoebozoa</taxon>
        <taxon>Evosea</taxon>
        <taxon>Eumycetozoa</taxon>
        <taxon>Dictyostelia</taxon>
        <taxon>Dictyosteliales</taxon>
        <taxon>Dictyosteliaceae</taxon>
        <taxon>Polysphondylium</taxon>
    </lineage>
</organism>
<dbReference type="PROSITE" id="PS50076">
    <property type="entry name" value="DNAJ_2"/>
    <property type="match status" value="1"/>
</dbReference>
<dbReference type="PANTHER" id="PTHR14021:SF15">
    <property type="entry name" value="IRON-SULFUR CLUSTER CO-CHAPERONE PROTEIN HSCB"/>
    <property type="match status" value="1"/>
</dbReference>
<evidence type="ECO:0000313" key="4">
    <source>
        <dbReference type="EMBL" id="KAF2069367.1"/>
    </source>
</evidence>
<dbReference type="EMBL" id="AJWJ01000677">
    <property type="protein sequence ID" value="KAF2069367.1"/>
    <property type="molecule type" value="Genomic_DNA"/>
</dbReference>
<dbReference type="SUPFAM" id="SSF47144">
    <property type="entry name" value="HSC20 (HSCB), C-terminal oligomerisation domain"/>
    <property type="match status" value="1"/>
</dbReference>
<dbReference type="AlphaFoldDB" id="A0A8J4PLS2"/>
<dbReference type="SUPFAM" id="SSF46565">
    <property type="entry name" value="Chaperone J-domain"/>
    <property type="match status" value="1"/>
</dbReference>
<evidence type="ECO:0000313" key="5">
    <source>
        <dbReference type="Proteomes" id="UP000695562"/>
    </source>
</evidence>
<dbReference type="InterPro" id="IPR036869">
    <property type="entry name" value="J_dom_sf"/>
</dbReference>
<gene>
    <name evidence="4" type="ORF">CYY_009311</name>
</gene>
<dbReference type="OrthoDB" id="448954at2759"/>
<dbReference type="GO" id="GO:0044571">
    <property type="term" value="P:[2Fe-2S] cluster assembly"/>
    <property type="evidence" value="ECO:0007669"/>
    <property type="project" value="InterPro"/>
</dbReference>
<sequence>MINNTKIISLRLIRDVTKPSLSSSSSLSLSSSSILNYSNRSFINASVANKDTKNTLFYQQAQQYRYYSNTNDKKIENWKKAIKDCWSCNKNVVETKHFFCPMCNVVQPPPQDNVDIFYLFDIEPSFHIDYKDLSHRFKNLQKQLHPDLFQQNSDKEQALSKNLSTSLNTAYNILKSPFLRAEYLLNQKGYDLYNVGDVDPEVLMEVLEVREAIDDGSEDEIKQIGHENRERINQCCKELESLFNNNQYQDALKKVVYLRYLTRIQEEVHKRLDVHI</sequence>
<proteinExistence type="inferred from homology"/>
<accession>A0A8J4PLS2</accession>
<dbReference type="CDD" id="cd06257">
    <property type="entry name" value="DnaJ"/>
    <property type="match status" value="1"/>
</dbReference>
<evidence type="ECO:0000256" key="1">
    <source>
        <dbReference type="ARBA" id="ARBA00010476"/>
    </source>
</evidence>
<comment type="caution">
    <text evidence="4">The sequence shown here is derived from an EMBL/GenBank/DDBJ whole genome shotgun (WGS) entry which is preliminary data.</text>
</comment>
<evidence type="ECO:0000256" key="2">
    <source>
        <dbReference type="ARBA" id="ARBA00023186"/>
    </source>
</evidence>
<dbReference type="InterPro" id="IPR009073">
    <property type="entry name" value="HscB_oligo_C"/>
</dbReference>
<dbReference type="GO" id="GO:0051259">
    <property type="term" value="P:protein complex oligomerization"/>
    <property type="evidence" value="ECO:0007669"/>
    <property type="project" value="InterPro"/>
</dbReference>
<dbReference type="InterPro" id="IPR036386">
    <property type="entry name" value="HscB_C_sf"/>
</dbReference>
<evidence type="ECO:0000259" key="3">
    <source>
        <dbReference type="PROSITE" id="PS50076"/>
    </source>
</evidence>
<keyword evidence="5" id="KW-1185">Reference proteome</keyword>
<dbReference type="Proteomes" id="UP000695562">
    <property type="component" value="Unassembled WGS sequence"/>
</dbReference>
<feature type="domain" description="J" evidence="3">
    <location>
        <begin position="115"/>
        <end position="194"/>
    </location>
</feature>
<name>A0A8J4PLS2_9MYCE</name>
<keyword evidence="2" id="KW-0143">Chaperone</keyword>
<dbReference type="GO" id="GO:0005739">
    <property type="term" value="C:mitochondrion"/>
    <property type="evidence" value="ECO:0007669"/>
    <property type="project" value="TreeGrafter"/>
</dbReference>
<dbReference type="Gene3D" id="1.10.287.110">
    <property type="entry name" value="DnaJ domain"/>
    <property type="match status" value="1"/>
</dbReference>
<reference evidence="4" key="1">
    <citation type="submission" date="2020-01" db="EMBL/GenBank/DDBJ databases">
        <title>Development of genomics and gene disruption for Polysphondylium violaceum indicates a role for the polyketide synthase stlB in stalk morphogenesis.</title>
        <authorList>
            <person name="Narita B."/>
            <person name="Kawabe Y."/>
            <person name="Kin K."/>
            <person name="Saito T."/>
            <person name="Gibbs R."/>
            <person name="Kuspa A."/>
            <person name="Muzny D."/>
            <person name="Queller D."/>
            <person name="Richards S."/>
            <person name="Strassman J."/>
            <person name="Sucgang R."/>
            <person name="Worley K."/>
            <person name="Schaap P."/>
        </authorList>
    </citation>
    <scope>NUCLEOTIDE SEQUENCE</scope>
    <source>
        <strain evidence="4">QSvi11</strain>
    </source>
</reference>
<dbReference type="NCBIfam" id="TIGR00714">
    <property type="entry name" value="hscB"/>
    <property type="match status" value="1"/>
</dbReference>
<dbReference type="GO" id="GO:0001671">
    <property type="term" value="F:ATPase activator activity"/>
    <property type="evidence" value="ECO:0007669"/>
    <property type="project" value="InterPro"/>
</dbReference>
<dbReference type="PANTHER" id="PTHR14021">
    <property type="entry name" value="IRON-SULFUR CLUSTER CO-CHAPERONE PROTEIN HSCB"/>
    <property type="match status" value="1"/>
</dbReference>
<protein>
    <recommendedName>
        <fullName evidence="3">J domain-containing protein</fullName>
    </recommendedName>
</protein>
<comment type="similarity">
    <text evidence="1">Belongs to the HscB family.</text>
</comment>
<dbReference type="Pfam" id="PF07743">
    <property type="entry name" value="HSCB_C"/>
    <property type="match status" value="1"/>
</dbReference>
<dbReference type="GO" id="GO:0051087">
    <property type="term" value="F:protein-folding chaperone binding"/>
    <property type="evidence" value="ECO:0007669"/>
    <property type="project" value="InterPro"/>
</dbReference>
<dbReference type="InterPro" id="IPR004640">
    <property type="entry name" value="HscB"/>
</dbReference>
<dbReference type="SMART" id="SM00271">
    <property type="entry name" value="DnaJ"/>
    <property type="match status" value="1"/>
</dbReference>
<dbReference type="Gene3D" id="1.20.1280.20">
    <property type="entry name" value="HscB, C-terminal domain"/>
    <property type="match status" value="1"/>
</dbReference>